<feature type="chain" id="PRO_5012482115" evidence="2">
    <location>
        <begin position="22"/>
        <end position="867"/>
    </location>
</feature>
<feature type="domain" description="DUF1553" evidence="4">
    <location>
        <begin position="570"/>
        <end position="826"/>
    </location>
</feature>
<dbReference type="RefSeq" id="WP_217699002.1">
    <property type="nucleotide sequence ID" value="NZ_FUYE01000011.1"/>
</dbReference>
<dbReference type="AlphaFoldDB" id="A0A1T4YHZ1"/>
<accession>A0A1T4YHZ1</accession>
<dbReference type="GO" id="GO:0020037">
    <property type="term" value="F:heme binding"/>
    <property type="evidence" value="ECO:0007669"/>
    <property type="project" value="InterPro"/>
</dbReference>
<evidence type="ECO:0000313" key="7">
    <source>
        <dbReference type="Proteomes" id="UP000190774"/>
    </source>
</evidence>
<dbReference type="InterPro" id="IPR011444">
    <property type="entry name" value="DUF1549"/>
</dbReference>
<evidence type="ECO:0000259" key="3">
    <source>
        <dbReference type="Pfam" id="PF07583"/>
    </source>
</evidence>
<dbReference type="InterPro" id="IPR011429">
    <property type="entry name" value="Cyt_c_Planctomycete-type"/>
</dbReference>
<dbReference type="InterPro" id="IPR036909">
    <property type="entry name" value="Cyt_c-like_dom_sf"/>
</dbReference>
<evidence type="ECO:0000313" key="6">
    <source>
        <dbReference type="EMBL" id="SKB00835.1"/>
    </source>
</evidence>
<protein>
    <submittedName>
        <fullName evidence="6">Planctomycete cytochrome C</fullName>
    </submittedName>
</protein>
<dbReference type="PANTHER" id="PTHR35889:SF3">
    <property type="entry name" value="F-BOX DOMAIN-CONTAINING PROTEIN"/>
    <property type="match status" value="1"/>
</dbReference>
<dbReference type="Pfam" id="PF07587">
    <property type="entry name" value="PSD1"/>
    <property type="match status" value="1"/>
</dbReference>
<dbReference type="PANTHER" id="PTHR35889">
    <property type="entry name" value="CYCLOINULO-OLIGOSACCHARIDE FRUCTANOTRANSFERASE-RELATED"/>
    <property type="match status" value="1"/>
</dbReference>
<reference evidence="7" key="1">
    <citation type="submission" date="2017-02" db="EMBL/GenBank/DDBJ databases">
        <authorList>
            <person name="Varghese N."/>
            <person name="Submissions S."/>
        </authorList>
    </citation>
    <scope>NUCLEOTIDE SEQUENCE [LARGE SCALE GENOMIC DNA]</scope>
    <source>
        <strain evidence="7">ATCC 700200</strain>
    </source>
</reference>
<dbReference type="EMBL" id="FUYE01000011">
    <property type="protein sequence ID" value="SKB00835.1"/>
    <property type="molecule type" value="Genomic_DNA"/>
</dbReference>
<organism evidence="6 7">
    <name type="scientific">Prosthecobacter debontii</name>
    <dbReference type="NCBI Taxonomy" id="48467"/>
    <lineage>
        <taxon>Bacteria</taxon>
        <taxon>Pseudomonadati</taxon>
        <taxon>Verrucomicrobiota</taxon>
        <taxon>Verrucomicrobiia</taxon>
        <taxon>Verrucomicrobiales</taxon>
        <taxon>Verrucomicrobiaceae</taxon>
        <taxon>Prosthecobacter</taxon>
    </lineage>
</organism>
<dbReference type="STRING" id="48467.SAMN02745166_03235"/>
<sequence>MKFSPYLYALLFVSAHSSATAELSFEKDVRPILKAHCFHCHGEDGHAKGDLDVRLKHFLEKGGESGPSIVPGKPHESLLLEVVKNGEMPKADKKLKPEEITVIEQWITQGAKTLRPEPEKITGPVITEEERAWWSFQPIQRPKVPVVKTARNAVDAFVRETLAKTKLSPSPEADRATLIRRAYFDLIGLPPTDAQVQAFVADARPDAYERLIDDLLRSPQYGERWGRHWLDVVGYADSEGYNDTDTPRDTAWRYRDYVIRAFNADKPFDQFIREQLAGDEMIPMPPKDLTAAQKDLLTATGYLRMAPDGTGSRNDDAELAKNVVLTETVKIVSSSLLGMTVGCAECHDHRYDPIPQVDFYKLRALFEPGMDWKKWRAPALREISLLTEKEKAYAAELEKEAKVIEAELQPKLDELRDWVFQQELLKIPEPKRDYARTAGLLWQKDKKQLSAEQAEYLENNPFLKVGNSTGPLNLYLANYKRDKELADMQAAVAARAKAVRDRKPKNETVRAFAEPIAYGNKSLVPATLVFMRGNMNSPGAAVNPGDLTLLNPEHPVEFASDDKVLPTTGRRLAFAKHLTDGKHPLLARVLVNRFWLHHFGRGLVNTPGDFGTQGEKPSHPALLDWLAAEFMESGWSLKHLHRLMMTSATYRQSSAKRPDAERVDAANALYWRMNVRRLEAETLRDTILATTHQLNLTPYGPPVPIYEDANAQVVVGMEKPMGANQENRRSIYVTQRRSTPVYQLAAFDAPQMEPNCELRNVSTVAPQSLLMMNSAFLVAQSREFAQVVQKHAGVKTDARTQAATAWRLAYGTTPTAADVSELENYLAEQTAILSSRPLKKGDTPPADNALASLCQVLLSSNRFMYVD</sequence>
<evidence type="ECO:0000256" key="1">
    <source>
        <dbReference type="SAM" id="Coils"/>
    </source>
</evidence>
<feature type="domain" description="Cytochrome C Planctomycete-type" evidence="5">
    <location>
        <begin position="37"/>
        <end position="92"/>
    </location>
</feature>
<dbReference type="GO" id="GO:0009055">
    <property type="term" value="F:electron transfer activity"/>
    <property type="evidence" value="ECO:0007669"/>
    <property type="project" value="InterPro"/>
</dbReference>
<dbReference type="Pfam" id="PF07635">
    <property type="entry name" value="PSCyt1"/>
    <property type="match status" value="1"/>
</dbReference>
<feature type="signal peptide" evidence="2">
    <location>
        <begin position="1"/>
        <end position="21"/>
    </location>
</feature>
<feature type="coiled-coil region" evidence="1">
    <location>
        <begin position="387"/>
        <end position="414"/>
    </location>
</feature>
<keyword evidence="7" id="KW-1185">Reference proteome</keyword>
<feature type="domain" description="DUF1549" evidence="3">
    <location>
        <begin position="154"/>
        <end position="367"/>
    </location>
</feature>
<dbReference type="InterPro" id="IPR022655">
    <property type="entry name" value="DUF1553"/>
</dbReference>
<dbReference type="Proteomes" id="UP000190774">
    <property type="component" value="Unassembled WGS sequence"/>
</dbReference>
<dbReference type="Pfam" id="PF07583">
    <property type="entry name" value="PSCyt2"/>
    <property type="match status" value="1"/>
</dbReference>
<evidence type="ECO:0000259" key="5">
    <source>
        <dbReference type="Pfam" id="PF07635"/>
    </source>
</evidence>
<name>A0A1T4YHZ1_9BACT</name>
<keyword evidence="1" id="KW-0175">Coiled coil</keyword>
<evidence type="ECO:0000256" key="2">
    <source>
        <dbReference type="SAM" id="SignalP"/>
    </source>
</evidence>
<dbReference type="SUPFAM" id="SSF46626">
    <property type="entry name" value="Cytochrome c"/>
    <property type="match status" value="1"/>
</dbReference>
<keyword evidence="2" id="KW-0732">Signal</keyword>
<gene>
    <name evidence="6" type="ORF">SAMN02745166_03235</name>
</gene>
<evidence type="ECO:0000259" key="4">
    <source>
        <dbReference type="Pfam" id="PF07587"/>
    </source>
</evidence>
<proteinExistence type="predicted"/>